<dbReference type="GO" id="GO:0016787">
    <property type="term" value="F:hydrolase activity"/>
    <property type="evidence" value="ECO:0007669"/>
    <property type="project" value="UniProtKB-KW"/>
</dbReference>
<sequence length="149" mass="15876">MITKSRYGAKMANYRSRVVLVLVALVAALLGGGSAFAAPTVSQVSPAPLAECGDTSGFTEVPLADLPAEATDTYELIEAGGPYPYPQDGTVFQNREGLLPGCEQGYYHEFTVETPGSPDRGARRIVTGSGGEFFYTSDHYESFDLIITP</sequence>
<dbReference type="STRING" id="530584.SAMN05421630_102328"/>
<keyword evidence="4" id="KW-1185">Reference proteome</keyword>
<evidence type="ECO:0000256" key="1">
    <source>
        <dbReference type="ARBA" id="ARBA00022722"/>
    </source>
</evidence>
<dbReference type="InterPro" id="IPR016191">
    <property type="entry name" value="Ribonuclease/ribotoxin"/>
</dbReference>
<reference evidence="3 4" key="1">
    <citation type="submission" date="2016-10" db="EMBL/GenBank/DDBJ databases">
        <authorList>
            <person name="de Groot N.N."/>
        </authorList>
    </citation>
    <scope>NUCLEOTIDE SEQUENCE [LARGE SCALE GENOMIC DNA]</scope>
    <source>
        <strain evidence="3 4">CGMCC 4.5506</strain>
    </source>
</reference>
<evidence type="ECO:0000313" key="3">
    <source>
        <dbReference type="EMBL" id="SDC49807.1"/>
    </source>
</evidence>
<keyword evidence="2" id="KW-0378">Hydrolase</keyword>
<evidence type="ECO:0000256" key="2">
    <source>
        <dbReference type="ARBA" id="ARBA00022801"/>
    </source>
</evidence>
<dbReference type="EMBL" id="FMZE01000002">
    <property type="protein sequence ID" value="SDC49807.1"/>
    <property type="molecule type" value="Genomic_DNA"/>
</dbReference>
<name>A0A1G6M387_9PSEU</name>
<dbReference type="GO" id="GO:0004521">
    <property type="term" value="F:RNA endonuclease activity"/>
    <property type="evidence" value="ECO:0007669"/>
    <property type="project" value="InterPro"/>
</dbReference>
<dbReference type="RefSeq" id="WP_245865872.1">
    <property type="nucleotide sequence ID" value="NZ_CP016353.1"/>
</dbReference>
<dbReference type="Pfam" id="PF00545">
    <property type="entry name" value="Ribonuclease"/>
    <property type="match status" value="1"/>
</dbReference>
<gene>
    <name evidence="3" type="ORF">SAMN05421630_102328</name>
</gene>
<dbReference type="Proteomes" id="UP000199494">
    <property type="component" value="Unassembled WGS sequence"/>
</dbReference>
<protein>
    <submittedName>
        <fullName evidence="3">Ribonuclease T1</fullName>
    </submittedName>
</protein>
<proteinExistence type="predicted"/>
<keyword evidence="1" id="KW-0540">Nuclease</keyword>
<organism evidence="3 4">
    <name type="scientific">Prauserella marina</name>
    <dbReference type="NCBI Taxonomy" id="530584"/>
    <lineage>
        <taxon>Bacteria</taxon>
        <taxon>Bacillati</taxon>
        <taxon>Actinomycetota</taxon>
        <taxon>Actinomycetes</taxon>
        <taxon>Pseudonocardiales</taxon>
        <taxon>Pseudonocardiaceae</taxon>
        <taxon>Prauserella</taxon>
    </lineage>
</organism>
<dbReference type="SUPFAM" id="SSF53933">
    <property type="entry name" value="Microbial ribonucleases"/>
    <property type="match status" value="1"/>
</dbReference>
<accession>A0A1G6M387</accession>
<dbReference type="AlphaFoldDB" id="A0A1G6M387"/>
<evidence type="ECO:0000313" key="4">
    <source>
        <dbReference type="Proteomes" id="UP000199494"/>
    </source>
</evidence>
<dbReference type="GO" id="GO:0003723">
    <property type="term" value="F:RNA binding"/>
    <property type="evidence" value="ECO:0007669"/>
    <property type="project" value="InterPro"/>
</dbReference>
<dbReference type="Gene3D" id="3.10.450.30">
    <property type="entry name" value="Microbial ribonucleases"/>
    <property type="match status" value="1"/>
</dbReference>
<dbReference type="InterPro" id="IPR000026">
    <property type="entry name" value="N1-like"/>
</dbReference>